<feature type="compositionally biased region" description="Basic and acidic residues" evidence="1">
    <location>
        <begin position="403"/>
        <end position="413"/>
    </location>
</feature>
<dbReference type="EMBL" id="JAOQAZ010000004">
    <property type="protein sequence ID" value="KAJ4267264.1"/>
    <property type="molecule type" value="Genomic_DNA"/>
</dbReference>
<accession>A0A9W8S8C5</accession>
<feature type="region of interest" description="Disordered" evidence="1">
    <location>
        <begin position="403"/>
        <end position="428"/>
    </location>
</feature>
<protein>
    <recommendedName>
        <fullName evidence="2">2EXR domain-containing protein</fullName>
    </recommendedName>
</protein>
<comment type="caution">
    <text evidence="3">The sequence shown here is derived from an EMBL/GenBank/DDBJ whole genome shotgun (WGS) entry which is preliminary data.</text>
</comment>
<evidence type="ECO:0000259" key="2">
    <source>
        <dbReference type="Pfam" id="PF20150"/>
    </source>
</evidence>
<evidence type="ECO:0000313" key="4">
    <source>
        <dbReference type="Proteomes" id="UP001152049"/>
    </source>
</evidence>
<keyword evidence="4" id="KW-1185">Reference proteome</keyword>
<dbReference type="AlphaFoldDB" id="A0A9W8S8C5"/>
<feature type="region of interest" description="Disordered" evidence="1">
    <location>
        <begin position="280"/>
        <end position="300"/>
    </location>
</feature>
<gene>
    <name evidence="3" type="ORF">NW762_003368</name>
</gene>
<reference evidence="3" key="1">
    <citation type="submission" date="2022-09" db="EMBL/GenBank/DDBJ databases">
        <title>Fusarium specimens isolated from Avocado Roots.</title>
        <authorList>
            <person name="Stajich J."/>
            <person name="Roper C."/>
            <person name="Heimlech-Rivalta G."/>
        </authorList>
    </citation>
    <scope>NUCLEOTIDE SEQUENCE</scope>
    <source>
        <strain evidence="3">CF00136</strain>
    </source>
</reference>
<evidence type="ECO:0000313" key="3">
    <source>
        <dbReference type="EMBL" id="KAJ4267264.1"/>
    </source>
</evidence>
<feature type="compositionally biased region" description="Polar residues" evidence="1">
    <location>
        <begin position="284"/>
        <end position="293"/>
    </location>
</feature>
<dbReference type="OrthoDB" id="3596450at2759"/>
<feature type="compositionally biased region" description="Low complexity" evidence="1">
    <location>
        <begin position="414"/>
        <end position="428"/>
    </location>
</feature>
<name>A0A9W8S8C5_9HYPO</name>
<evidence type="ECO:0000256" key="1">
    <source>
        <dbReference type="SAM" id="MobiDB-lite"/>
    </source>
</evidence>
<proteinExistence type="predicted"/>
<dbReference type="Proteomes" id="UP001152049">
    <property type="component" value="Unassembled WGS sequence"/>
</dbReference>
<dbReference type="InterPro" id="IPR045518">
    <property type="entry name" value="2EXR"/>
</dbReference>
<sequence>MAPDAFPQFLSLPKEIQILIWEAAVRPVPGNRHVHRFYIANYHLNGPHQFRPIKGRFVQLLPTRQNVRYFGTTYSGGLNLAVPLDDPDSNPNDSVYLTDSSLWTVCKDSRQAMERRFTKNEWWSHVKSPYHPKRTATHGQYFGQKGATHTASYSDDNGGFRHITIDVEQDLIHLDPRHLNRINWWNNFGTDFLCLFDRRTESSPEAKPSFLGPNIALDYDRSIMDMLTDRMKHYRHKHFHMYSGNFIDMLGEIYDLANRTIWFIDYELVPIGHIAKDGPELPQSHESIQQNEKQVQRSEESREIFRSGDCVYTEVKRQDIGVRWEITKNDEAWDGDNSTAFDMLDHLTQEAGPQLGIENLDRLRVLARQSAPGRPLPPRTPWATRCHGDPTCETCGFQVAVPRERSSKLDKEGSGSSSSSLSSFNLFD</sequence>
<dbReference type="Pfam" id="PF20150">
    <property type="entry name" value="2EXR"/>
    <property type="match status" value="1"/>
</dbReference>
<feature type="domain" description="2EXR" evidence="2">
    <location>
        <begin position="6"/>
        <end position="117"/>
    </location>
</feature>
<organism evidence="3 4">
    <name type="scientific">Fusarium torreyae</name>
    <dbReference type="NCBI Taxonomy" id="1237075"/>
    <lineage>
        <taxon>Eukaryota</taxon>
        <taxon>Fungi</taxon>
        <taxon>Dikarya</taxon>
        <taxon>Ascomycota</taxon>
        <taxon>Pezizomycotina</taxon>
        <taxon>Sordariomycetes</taxon>
        <taxon>Hypocreomycetidae</taxon>
        <taxon>Hypocreales</taxon>
        <taxon>Nectriaceae</taxon>
        <taxon>Fusarium</taxon>
    </lineage>
</organism>